<evidence type="ECO:0000313" key="3">
    <source>
        <dbReference type="EMBL" id="KAI1707673.1"/>
    </source>
</evidence>
<accession>A0AAD4MUQ2</accession>
<organism evidence="3 4">
    <name type="scientific">Ditylenchus destructor</name>
    <dbReference type="NCBI Taxonomy" id="166010"/>
    <lineage>
        <taxon>Eukaryota</taxon>
        <taxon>Metazoa</taxon>
        <taxon>Ecdysozoa</taxon>
        <taxon>Nematoda</taxon>
        <taxon>Chromadorea</taxon>
        <taxon>Rhabditida</taxon>
        <taxon>Tylenchina</taxon>
        <taxon>Tylenchomorpha</taxon>
        <taxon>Sphaerularioidea</taxon>
        <taxon>Anguinidae</taxon>
        <taxon>Anguininae</taxon>
        <taxon>Ditylenchus</taxon>
    </lineage>
</organism>
<protein>
    <submittedName>
        <fullName evidence="3">Uncharacterized protein</fullName>
    </submittedName>
</protein>
<sequence>MCIIDWKLIGPILTPFPFPKSTTTSRPRNPASKKPEHNARRRDLPMRSNLHYFSEAVVLLEWDRIMSQTKGHSFSATALSLTLSYSVHFTYLTTTQSIGAAVGQVVVYIVVMGFVVGVSHKTY</sequence>
<feature type="compositionally biased region" description="Low complexity" evidence="1">
    <location>
        <begin position="19"/>
        <end position="28"/>
    </location>
</feature>
<dbReference type="Proteomes" id="UP001201812">
    <property type="component" value="Unassembled WGS sequence"/>
</dbReference>
<feature type="compositionally biased region" description="Basic and acidic residues" evidence="1">
    <location>
        <begin position="33"/>
        <end position="43"/>
    </location>
</feature>
<keyword evidence="4" id="KW-1185">Reference proteome</keyword>
<proteinExistence type="predicted"/>
<name>A0AAD4MUQ2_9BILA</name>
<dbReference type="AlphaFoldDB" id="A0AAD4MUQ2"/>
<feature type="transmembrane region" description="Helical" evidence="2">
    <location>
        <begin position="74"/>
        <end position="92"/>
    </location>
</feature>
<feature type="region of interest" description="Disordered" evidence="1">
    <location>
        <begin position="19"/>
        <end position="43"/>
    </location>
</feature>
<evidence type="ECO:0000313" key="4">
    <source>
        <dbReference type="Proteomes" id="UP001201812"/>
    </source>
</evidence>
<keyword evidence="2" id="KW-1133">Transmembrane helix</keyword>
<reference evidence="3" key="1">
    <citation type="submission" date="2022-01" db="EMBL/GenBank/DDBJ databases">
        <title>Genome Sequence Resource for Two Populations of Ditylenchus destructor, the Migratory Endoparasitic Phytonematode.</title>
        <authorList>
            <person name="Zhang H."/>
            <person name="Lin R."/>
            <person name="Xie B."/>
        </authorList>
    </citation>
    <scope>NUCLEOTIDE SEQUENCE</scope>
    <source>
        <strain evidence="3">BazhouSP</strain>
    </source>
</reference>
<keyword evidence="2" id="KW-0472">Membrane</keyword>
<evidence type="ECO:0000256" key="2">
    <source>
        <dbReference type="SAM" id="Phobius"/>
    </source>
</evidence>
<comment type="caution">
    <text evidence="3">The sequence shown here is derived from an EMBL/GenBank/DDBJ whole genome shotgun (WGS) entry which is preliminary data.</text>
</comment>
<gene>
    <name evidence="3" type="ORF">DdX_12226</name>
</gene>
<evidence type="ECO:0000256" key="1">
    <source>
        <dbReference type="SAM" id="MobiDB-lite"/>
    </source>
</evidence>
<feature type="transmembrane region" description="Helical" evidence="2">
    <location>
        <begin position="98"/>
        <end position="118"/>
    </location>
</feature>
<dbReference type="EMBL" id="JAKKPZ010000039">
    <property type="protein sequence ID" value="KAI1707673.1"/>
    <property type="molecule type" value="Genomic_DNA"/>
</dbReference>
<keyword evidence="2" id="KW-0812">Transmembrane</keyword>